<evidence type="ECO:0000256" key="4">
    <source>
        <dbReference type="ARBA" id="ARBA00022679"/>
    </source>
</evidence>
<feature type="domain" description="Aminotransferase class I/classII large" evidence="6">
    <location>
        <begin position="204"/>
        <end position="309"/>
    </location>
</feature>
<dbReference type="InterPro" id="IPR004839">
    <property type="entry name" value="Aminotransferase_I/II_large"/>
</dbReference>
<evidence type="ECO:0000256" key="3">
    <source>
        <dbReference type="ARBA" id="ARBA00022576"/>
    </source>
</evidence>
<accession>A0ABR1NNZ2</accession>
<comment type="similarity">
    <text evidence="2">Belongs to the class-I pyridoxal-phosphate-dependent aminotransferase family.</text>
</comment>
<dbReference type="CDD" id="cd00609">
    <property type="entry name" value="AAT_like"/>
    <property type="match status" value="1"/>
</dbReference>
<dbReference type="Gene3D" id="3.40.640.10">
    <property type="entry name" value="Type I PLP-dependent aspartate aminotransferase-like (Major domain)"/>
    <property type="match status" value="1"/>
</dbReference>
<proteinExistence type="inferred from homology"/>
<comment type="caution">
    <text evidence="7">The sequence shown here is derived from an EMBL/GenBank/DDBJ whole genome shotgun (WGS) entry which is preliminary data.</text>
</comment>
<dbReference type="InterPro" id="IPR015424">
    <property type="entry name" value="PyrdxlP-dep_Trfase"/>
</dbReference>
<dbReference type="EMBL" id="JAKNSF020000171">
    <property type="protein sequence ID" value="KAK7709280.1"/>
    <property type="molecule type" value="Genomic_DNA"/>
</dbReference>
<evidence type="ECO:0000256" key="2">
    <source>
        <dbReference type="ARBA" id="ARBA00007441"/>
    </source>
</evidence>
<organism evidence="7 8">
    <name type="scientific">Diaporthe eres</name>
    <name type="common">Phomopsis oblonga</name>
    <dbReference type="NCBI Taxonomy" id="83184"/>
    <lineage>
        <taxon>Eukaryota</taxon>
        <taxon>Fungi</taxon>
        <taxon>Dikarya</taxon>
        <taxon>Ascomycota</taxon>
        <taxon>Pezizomycotina</taxon>
        <taxon>Sordariomycetes</taxon>
        <taxon>Sordariomycetidae</taxon>
        <taxon>Diaporthales</taxon>
        <taxon>Diaporthaceae</taxon>
        <taxon>Diaporthe</taxon>
        <taxon>Diaporthe eres species complex</taxon>
    </lineage>
</organism>
<dbReference type="Proteomes" id="UP001430848">
    <property type="component" value="Unassembled WGS sequence"/>
</dbReference>
<dbReference type="InterPro" id="IPR050478">
    <property type="entry name" value="Ethylene_sulfur-biosynth"/>
</dbReference>
<reference evidence="7 8" key="1">
    <citation type="submission" date="2024-02" db="EMBL/GenBank/DDBJ databases">
        <title>De novo assembly and annotation of 12 fungi associated with fruit tree decline syndrome in Ontario, Canada.</title>
        <authorList>
            <person name="Sulman M."/>
            <person name="Ellouze W."/>
            <person name="Ilyukhin E."/>
        </authorList>
    </citation>
    <scope>NUCLEOTIDE SEQUENCE [LARGE SCALE GENOMIC DNA]</scope>
    <source>
        <strain evidence="7 8">M169</strain>
    </source>
</reference>
<comment type="cofactor">
    <cofactor evidence="1">
        <name>pyridoxal 5'-phosphate</name>
        <dbReference type="ChEBI" id="CHEBI:597326"/>
    </cofactor>
</comment>
<dbReference type="PANTHER" id="PTHR43795">
    <property type="entry name" value="BIFUNCTIONAL ASPARTATE AMINOTRANSFERASE AND GLUTAMATE/ASPARTATE-PREPHENATE AMINOTRANSFERASE-RELATED"/>
    <property type="match status" value="1"/>
</dbReference>
<dbReference type="PANTHER" id="PTHR43795:SF32">
    <property type="entry name" value="AMINOTRANSFERASE GLII-RELATED"/>
    <property type="match status" value="1"/>
</dbReference>
<evidence type="ECO:0000313" key="7">
    <source>
        <dbReference type="EMBL" id="KAK7709280.1"/>
    </source>
</evidence>
<evidence type="ECO:0000259" key="6">
    <source>
        <dbReference type="Pfam" id="PF00155"/>
    </source>
</evidence>
<keyword evidence="3" id="KW-0032">Aminotransferase</keyword>
<dbReference type="SUPFAM" id="SSF53383">
    <property type="entry name" value="PLP-dependent transferases"/>
    <property type="match status" value="1"/>
</dbReference>
<dbReference type="PRINTS" id="PR00753">
    <property type="entry name" value="ACCSYNTHASE"/>
</dbReference>
<keyword evidence="8" id="KW-1185">Reference proteome</keyword>
<feature type="domain" description="Aminotransferase class I/classII large" evidence="6">
    <location>
        <begin position="85"/>
        <end position="203"/>
    </location>
</feature>
<dbReference type="Gene3D" id="3.90.1150.10">
    <property type="entry name" value="Aspartate Aminotransferase, domain 1"/>
    <property type="match status" value="1"/>
</dbReference>
<keyword evidence="5" id="KW-0663">Pyridoxal phosphate</keyword>
<sequence length="337" mass="37422">MEHFGLSSRGAANVEAIWPRISKAVADREQKEEVPCIDMGTSENWLIRKELIAHYKEAIRAGLSDRARSSVRPVYVSLDSLDDVFGPKVPQLLDDAFRESPVPIRALLFTNPHNPLGQCYPETVMMDIIKFCDSHKVHFISDEIYAMSAFSEPEEPSPTAFVSALQLDIQSMGCDLSRVHTVWSISKDLGSNGLRMVAIATTSILSSPELPKLFALNSERLSQAYRTVTSVLKRHNILYVQANIGPFILVRLLSDAQTWEEEAEVVQACRLAGVVISGGRSFHVPENEKGWARLNFAIPPDKLDEGIRRVILGREAYLKRAAGLNGNEIVAVEESHG</sequence>
<gene>
    <name evidence="7" type="ORF">SLS63_013248</name>
</gene>
<name>A0ABR1NNZ2_DIAER</name>
<keyword evidence="4" id="KW-0808">Transferase</keyword>
<dbReference type="Pfam" id="PF00155">
    <property type="entry name" value="Aminotran_1_2"/>
    <property type="match status" value="2"/>
</dbReference>
<evidence type="ECO:0000313" key="8">
    <source>
        <dbReference type="Proteomes" id="UP001430848"/>
    </source>
</evidence>
<evidence type="ECO:0000256" key="1">
    <source>
        <dbReference type="ARBA" id="ARBA00001933"/>
    </source>
</evidence>
<dbReference type="InterPro" id="IPR015422">
    <property type="entry name" value="PyrdxlP-dep_Trfase_small"/>
</dbReference>
<evidence type="ECO:0000256" key="5">
    <source>
        <dbReference type="ARBA" id="ARBA00022898"/>
    </source>
</evidence>
<protein>
    <recommendedName>
        <fullName evidence="6">Aminotransferase class I/classII large domain-containing protein</fullName>
    </recommendedName>
</protein>
<dbReference type="InterPro" id="IPR015421">
    <property type="entry name" value="PyrdxlP-dep_Trfase_major"/>
</dbReference>